<organism evidence="3">
    <name type="scientific">Bradyrhizobium barranii subsp. barranii</name>
    <dbReference type="NCBI Taxonomy" id="2823807"/>
    <lineage>
        <taxon>Bacteria</taxon>
        <taxon>Pseudomonadati</taxon>
        <taxon>Pseudomonadota</taxon>
        <taxon>Alphaproteobacteria</taxon>
        <taxon>Hyphomicrobiales</taxon>
        <taxon>Nitrobacteraceae</taxon>
        <taxon>Bradyrhizobium</taxon>
        <taxon>Bradyrhizobium barranii</taxon>
    </lineage>
</organism>
<feature type="region of interest" description="Disordered" evidence="1">
    <location>
        <begin position="1"/>
        <end position="20"/>
    </location>
</feature>
<dbReference type="InterPro" id="IPR051082">
    <property type="entry name" value="Pentapeptide-BTB/POZ_domain"/>
</dbReference>
<accession>A0A7Z0TXA8</accession>
<protein>
    <submittedName>
        <fullName evidence="3">Pentapeptide repeat-containing protein</fullName>
    </submittedName>
</protein>
<dbReference type="Pfam" id="PF00805">
    <property type="entry name" value="Pentapeptide"/>
    <property type="match status" value="3"/>
</dbReference>
<evidence type="ECO:0000256" key="1">
    <source>
        <dbReference type="SAM" id="MobiDB-lite"/>
    </source>
</evidence>
<keyword evidence="2" id="KW-0812">Transmembrane</keyword>
<dbReference type="Proteomes" id="UP000564836">
    <property type="component" value="Plasmid pBb323S2c"/>
</dbReference>
<dbReference type="PANTHER" id="PTHR14136:SF17">
    <property type="entry name" value="BTB_POZ DOMAIN-CONTAINING PROTEIN KCTD9"/>
    <property type="match status" value="1"/>
</dbReference>
<proteinExistence type="predicted"/>
<dbReference type="Gene3D" id="2.160.20.80">
    <property type="entry name" value="E3 ubiquitin-protein ligase SopA"/>
    <property type="match status" value="2"/>
</dbReference>
<feature type="transmembrane region" description="Helical" evidence="2">
    <location>
        <begin position="261"/>
        <end position="280"/>
    </location>
</feature>
<feature type="transmembrane region" description="Helical" evidence="2">
    <location>
        <begin position="197"/>
        <end position="218"/>
    </location>
</feature>
<reference evidence="3" key="2">
    <citation type="submission" date="2020-06" db="EMBL/GenBank/DDBJ databases">
        <title>Whole Genome Sequence of Bradyrhizobium sp. Strain 323S2.</title>
        <authorList>
            <person name="Bromfield E.S.P."/>
        </authorList>
    </citation>
    <scope>NUCLEOTIDE SEQUENCE [LARGE SCALE GENOMIC DNA]</scope>
    <source>
        <strain evidence="3">323S2</strain>
    </source>
</reference>
<evidence type="ECO:0000313" key="3">
    <source>
        <dbReference type="EMBL" id="NYY96994.1"/>
    </source>
</evidence>
<dbReference type="EMBL" id="JACBFH010000005">
    <property type="protein sequence ID" value="NYY96994.1"/>
    <property type="molecule type" value="Genomic_DNA"/>
</dbReference>
<keyword evidence="4" id="KW-0614">Plasmid</keyword>
<gene>
    <name evidence="4" type="ORF">G6321_00003170</name>
    <name evidence="3" type="ORF">G6321_55025</name>
</gene>
<keyword evidence="2" id="KW-1133">Transmembrane helix</keyword>
<keyword evidence="2" id="KW-0472">Membrane</keyword>
<evidence type="ECO:0000313" key="4">
    <source>
        <dbReference type="EMBL" id="UGX89800.1"/>
    </source>
</evidence>
<evidence type="ECO:0000313" key="5">
    <source>
        <dbReference type="Proteomes" id="UP000564836"/>
    </source>
</evidence>
<dbReference type="RefSeq" id="WP_166354688.1">
    <property type="nucleotide sequence ID" value="NZ_CP049702.1"/>
</dbReference>
<dbReference type="AlphaFoldDB" id="A0A7Z0TXA8"/>
<feature type="transmembrane region" description="Helical" evidence="2">
    <location>
        <begin position="162"/>
        <end position="185"/>
    </location>
</feature>
<dbReference type="EMBL" id="CP088279">
    <property type="protein sequence ID" value="UGX89800.1"/>
    <property type="molecule type" value="Genomic_DNA"/>
</dbReference>
<reference evidence="4 5" key="1">
    <citation type="journal article" date="2017" name="Syst. Appl. Microbiol.">
        <title>Soybeans inoculated with root zone soils of Canadian native legumes harbour diverse and novel Bradyrhizobium spp. that possess agricultural potential.</title>
        <authorList>
            <person name="Bromfield E.S.P."/>
            <person name="Cloutier S."/>
            <person name="Tambong J.T."/>
            <person name="Tran Thi T.V."/>
        </authorList>
    </citation>
    <scope>NUCLEOTIDE SEQUENCE [LARGE SCALE GENOMIC DNA]</scope>
    <source>
        <strain evidence="4 5">323S2</strain>
    </source>
</reference>
<feature type="transmembrane region" description="Helical" evidence="2">
    <location>
        <begin position="85"/>
        <end position="107"/>
    </location>
</feature>
<dbReference type="SUPFAM" id="SSF141571">
    <property type="entry name" value="Pentapeptide repeat-like"/>
    <property type="match status" value="2"/>
</dbReference>
<reference evidence="4 5" key="3">
    <citation type="journal article" date="2022" name="Int. J. Syst. Evol. Microbiol.">
        <title>Strains of Bradyrhizobium barranii sp. nov. associated with legumes native to Canada are symbionts of soybeans and belong to different subspecies (subsp. barranii subsp. nov. and subsp. apii subsp. nov.) and symbiovars (sv. glycinearum and sv. septentrionale).</title>
        <authorList>
            <person name="Bromfield E.S.P."/>
            <person name="Cloutier S."/>
            <person name="Wasai-Hara S."/>
            <person name="Minamisawa K."/>
        </authorList>
    </citation>
    <scope>NUCLEOTIDE SEQUENCE [LARGE SCALE GENOMIC DNA]</scope>
    <source>
        <strain evidence="5">323S2</strain>
        <plasmid evidence="4 5">pBb323S2c</plasmid>
    </source>
</reference>
<geneLocation type="plasmid" evidence="4 5">
    <name>pBb323S2c</name>
</geneLocation>
<feature type="transmembrane region" description="Helical" evidence="2">
    <location>
        <begin position="45"/>
        <end position="65"/>
    </location>
</feature>
<sequence>MKGLPLAQAPESEAPKKRPAAAPKLDVFDVSALERSLNDSATHVSTIWVSFLFFSLYLLIAATAVTHRQLLLAEPLKLPVLDISLPLWGFFFLAPILFVILHVYVLLQVLLLARTAAVYNAAVERANLPPEENAALRQRLANTLFAQIFAGSPREREGWLGWLLKAMAWITLAIAPVLILLVFQFAFLPYHSHLVTWIHRFLIAAELAAAFVLWPLVLDARRDFEWTKIWMQVKRTMALPLQLSGPNDRRRDEWVRLRQQAVPLASCVLFVLVSLLLVTFPGEPHINLLTGQSLLSVQCERWVSSQFDRLYLLSVDVVEDEKFDKIESAATKRGEPPSAGERTQNFSGRDLNCGTFGLADLRRADFSEARMIGGIFYRAKLQGASLYRAQLQGAKLNAAELQGTDLSWAGLQDADLSRLQFFPATQLQGAVLLGTQLQGADLGNAQLQGANLQTANLRGANLKGAQLHGAFLGSAHFQGADLTFAELQGADLLGAELEGADLSGAQFQGADLGLSKLKLALFSDVFIWRTKRADCLDARTTNPKLDAAIELKAKFRQAEPVPATREAISDFIKRALADLSEPLKDQASNRLHAGLVADINKEDLAAIETKWRECAANSEKIERAEYDRQRADLLRDLVCDSTTYQTEIARGIFRDWQATDRHDFFTYLARGLLGLDGKECAATKDLSDRAKEFLRKFVSRPPPAK</sequence>
<name>A0A7Z0TXA8_9BRAD</name>
<dbReference type="InterPro" id="IPR001646">
    <property type="entry name" value="5peptide_repeat"/>
</dbReference>
<evidence type="ECO:0000256" key="2">
    <source>
        <dbReference type="SAM" id="Phobius"/>
    </source>
</evidence>
<dbReference type="PANTHER" id="PTHR14136">
    <property type="entry name" value="BTB_POZ DOMAIN-CONTAINING PROTEIN KCTD9"/>
    <property type="match status" value="1"/>
</dbReference>